<dbReference type="PANTHER" id="PTHR43105">
    <property type="entry name" value="RESPIRATORY NITRATE REDUCTASE"/>
    <property type="match status" value="1"/>
</dbReference>
<name>A0ABW2SJW2_9ACTO</name>
<reference evidence="2" key="1">
    <citation type="journal article" date="2019" name="Int. J. Syst. Evol. Microbiol.">
        <title>The Global Catalogue of Microorganisms (GCM) 10K type strain sequencing project: providing services to taxonomists for standard genome sequencing and annotation.</title>
        <authorList>
            <consortium name="The Broad Institute Genomics Platform"/>
            <consortium name="The Broad Institute Genome Sequencing Center for Infectious Disease"/>
            <person name="Wu L."/>
            <person name="Ma J."/>
        </authorList>
    </citation>
    <scope>NUCLEOTIDE SEQUENCE [LARGE SCALE GENOMIC DNA]</scope>
    <source>
        <strain evidence="2">CCUG 56698</strain>
    </source>
</reference>
<organism evidence="1 2">
    <name type="scientific">Schaalia naturae</name>
    <dbReference type="NCBI Taxonomy" id="635203"/>
    <lineage>
        <taxon>Bacteria</taxon>
        <taxon>Bacillati</taxon>
        <taxon>Actinomycetota</taxon>
        <taxon>Actinomycetes</taxon>
        <taxon>Actinomycetales</taxon>
        <taxon>Actinomycetaceae</taxon>
        <taxon>Schaalia</taxon>
    </lineage>
</organism>
<dbReference type="SUPFAM" id="SSF50692">
    <property type="entry name" value="ADC-like"/>
    <property type="match status" value="1"/>
</dbReference>
<evidence type="ECO:0000313" key="1">
    <source>
        <dbReference type="EMBL" id="MFC7579623.1"/>
    </source>
</evidence>
<dbReference type="InterPro" id="IPR050123">
    <property type="entry name" value="Prok_molybdopt-oxidoreductase"/>
</dbReference>
<feature type="non-terminal residue" evidence="1">
    <location>
        <position position="1"/>
    </location>
</feature>
<keyword evidence="2" id="KW-1185">Reference proteome</keyword>
<dbReference type="PANTHER" id="PTHR43105:SF12">
    <property type="entry name" value="NADH-QUINONE OXIDOREDUCTASE SUBUNIT G"/>
    <property type="match status" value="1"/>
</dbReference>
<comment type="caution">
    <text evidence="1">The sequence shown here is derived from an EMBL/GenBank/DDBJ whole genome shotgun (WGS) entry which is preliminary data.</text>
</comment>
<dbReference type="Proteomes" id="UP001596527">
    <property type="component" value="Unassembled WGS sequence"/>
</dbReference>
<accession>A0ABW2SJW2</accession>
<dbReference type="SUPFAM" id="SSF53706">
    <property type="entry name" value="Formate dehydrogenase/DMSO reductase, domains 1-3"/>
    <property type="match status" value="1"/>
</dbReference>
<gene>
    <name evidence="1" type="ORF">ACFQWG_00005</name>
</gene>
<protein>
    <submittedName>
        <fullName evidence="1">NADH-quinone oxidoreductase subunit G</fullName>
    </submittedName>
</protein>
<sequence length="196" mass="20556">DVVLPVAPPLEKNGTFINWEGRLRPFGQAVSARSLTDRDVLSRLAGEFGVDLGVETLTDLYDEVNPLMDWSGARPAFDLVDARPPAAIAEGQAVLATHKPMLDAGRLQDGAPWLAGSARRPVALASSRTLAEAGVEEGGRLTVSTDRGSITLPAEPADLPDHVVWVPECSQGSFVHESLGAAGSLVALSATAEVAR</sequence>
<evidence type="ECO:0000313" key="2">
    <source>
        <dbReference type="Proteomes" id="UP001596527"/>
    </source>
</evidence>
<dbReference type="InterPro" id="IPR009010">
    <property type="entry name" value="Asp_de-COase-like_dom_sf"/>
</dbReference>
<dbReference type="EMBL" id="JBHTEF010000001">
    <property type="protein sequence ID" value="MFC7579623.1"/>
    <property type="molecule type" value="Genomic_DNA"/>
</dbReference>
<dbReference type="Gene3D" id="3.40.50.740">
    <property type="match status" value="1"/>
</dbReference>
<proteinExistence type="predicted"/>